<evidence type="ECO:0000313" key="1">
    <source>
        <dbReference type="EMBL" id="EGY29272.1"/>
    </source>
</evidence>
<proteinExistence type="predicted"/>
<feature type="non-terminal residue" evidence="1">
    <location>
        <position position="1"/>
    </location>
</feature>
<keyword evidence="2" id="KW-1185">Reference proteome</keyword>
<gene>
    <name evidence="1" type="ORF">Rin_00007640</name>
</gene>
<dbReference type="GO" id="GO:0016740">
    <property type="term" value="F:transferase activity"/>
    <property type="evidence" value="ECO:0007669"/>
    <property type="project" value="UniProtKB-KW"/>
</dbReference>
<dbReference type="RefSeq" id="WP_006706450.1">
    <property type="nucleotide sequence ID" value="NZ_AGCA01000172.1"/>
</dbReference>
<name>G2GYA8_9ENTR</name>
<protein>
    <submittedName>
        <fullName evidence="1">Glycosyl transferase, group 1 family protein</fullName>
    </submittedName>
</protein>
<sequence length="211" mass="24512">PDLVHIGHLNHLSTSLVDVIAKQNIPIVYTLHDYWLMCPRGQFMQRNPSVTATLWAVCDGQEDKKCAQYCYSGYFSGSNDDQIVDTNYWTDWVRRRMNHIHHLVQKVTCFIAPSYYLYHRYAQDFGLPLTKLIYLDYGFDLKRLMGRQRVPNEPFTFGYIGTHIPAKGIQQLIQAFSQLKGNSQLRIWGRPRPQNTEGLQAITTTLPFEVQ</sequence>
<comment type="caution">
    <text evidence="1">The sequence shown here is derived from an EMBL/GenBank/DDBJ whole genome shotgun (WGS) entry which is preliminary data.</text>
</comment>
<feature type="non-terminal residue" evidence="1">
    <location>
        <position position="211"/>
    </location>
</feature>
<dbReference type="Proteomes" id="UP000004116">
    <property type="component" value="Unassembled WGS sequence"/>
</dbReference>
<accession>G2GYA8</accession>
<dbReference type="EMBL" id="AGCA01000172">
    <property type="protein sequence ID" value="EGY29272.1"/>
    <property type="molecule type" value="Genomic_DNA"/>
</dbReference>
<evidence type="ECO:0000313" key="2">
    <source>
        <dbReference type="Proteomes" id="UP000004116"/>
    </source>
</evidence>
<dbReference type="AlphaFoldDB" id="G2GYA8"/>
<reference evidence="1 2" key="1">
    <citation type="journal article" date="2012" name="Genome Res.">
        <title>Genomic basis of endosymbiont-conferred protection against an insect parasitoid.</title>
        <authorList>
            <person name="Hansen A.K."/>
            <person name="Vorburger C."/>
            <person name="Moran N.A."/>
        </authorList>
    </citation>
    <scope>NUCLEOTIDE SEQUENCE [LARGE SCALE GENOMIC DNA]</scope>
    <source>
        <strain evidence="2">R5.15</strain>
    </source>
</reference>
<dbReference type="Gene3D" id="3.40.50.2000">
    <property type="entry name" value="Glycogen Phosphorylase B"/>
    <property type="match status" value="1"/>
</dbReference>
<keyword evidence="1" id="KW-0808">Transferase</keyword>
<dbReference type="SUPFAM" id="SSF53756">
    <property type="entry name" value="UDP-Glycosyltransferase/glycogen phosphorylase"/>
    <property type="match status" value="1"/>
</dbReference>
<organism evidence="1 2">
    <name type="scientific">Candidatus Regiella insecticola 5.15</name>
    <dbReference type="NCBI Taxonomy" id="1005043"/>
    <lineage>
        <taxon>Bacteria</taxon>
        <taxon>Pseudomonadati</taxon>
        <taxon>Pseudomonadota</taxon>
        <taxon>Gammaproteobacteria</taxon>
        <taxon>Enterobacterales</taxon>
        <taxon>Enterobacteriaceae</taxon>
        <taxon>aphid secondary symbionts</taxon>
        <taxon>Candidatus Regiella</taxon>
    </lineage>
</organism>